<protein>
    <submittedName>
        <fullName evidence="8">RNA polymerase sigma factor SigJ</fullName>
    </submittedName>
</protein>
<dbReference type="InterPro" id="IPR036388">
    <property type="entry name" value="WH-like_DNA-bd_sf"/>
</dbReference>
<keyword evidence="3" id="KW-0805">Transcription regulation</keyword>
<proteinExistence type="inferred from homology"/>
<reference evidence="8 9" key="1">
    <citation type="submission" date="2018-12" db="EMBL/GenBank/DDBJ databases">
        <authorList>
            <consortium name="Pathogen Informatics"/>
        </authorList>
    </citation>
    <scope>NUCLEOTIDE SEQUENCE [LARGE SCALE GENOMIC DNA]</scope>
    <source>
        <strain evidence="8 9">NCTC12967</strain>
    </source>
</reference>
<keyword evidence="9" id="KW-1185">Reference proteome</keyword>
<name>A0A3S4UGQ0_9ACTN</name>
<gene>
    <name evidence="8" type="ORF">NCTC12967_02562</name>
</gene>
<dbReference type="Gene3D" id="1.10.10.10">
    <property type="entry name" value="Winged helix-like DNA-binding domain superfamily/Winged helix DNA-binding domain"/>
    <property type="match status" value="1"/>
</dbReference>
<dbReference type="InterPro" id="IPR013325">
    <property type="entry name" value="RNA_pol_sigma_r2"/>
</dbReference>
<dbReference type="AlphaFoldDB" id="A0A3S4UGQ0"/>
<dbReference type="SUPFAM" id="SSF88946">
    <property type="entry name" value="Sigma2 domain of RNA polymerase sigma factors"/>
    <property type="match status" value="1"/>
</dbReference>
<evidence type="ECO:0000256" key="2">
    <source>
        <dbReference type="ARBA" id="ARBA00011344"/>
    </source>
</evidence>
<dbReference type="PANTHER" id="PTHR30173">
    <property type="entry name" value="SIGMA 19 FACTOR"/>
    <property type="match status" value="1"/>
</dbReference>
<evidence type="ECO:0000256" key="5">
    <source>
        <dbReference type="ARBA" id="ARBA00023163"/>
    </source>
</evidence>
<evidence type="ECO:0000256" key="4">
    <source>
        <dbReference type="ARBA" id="ARBA00023082"/>
    </source>
</evidence>
<dbReference type="InterPro" id="IPR013324">
    <property type="entry name" value="RNA_pol_sigma_r3/r4-like"/>
</dbReference>
<dbReference type="Gene3D" id="1.10.1740.10">
    <property type="match status" value="1"/>
</dbReference>
<evidence type="ECO:0000259" key="7">
    <source>
        <dbReference type="Pfam" id="PF08281"/>
    </source>
</evidence>
<evidence type="ECO:0000259" key="6">
    <source>
        <dbReference type="Pfam" id="PF04542"/>
    </source>
</evidence>
<dbReference type="RefSeq" id="WP_061788156.1">
    <property type="nucleotide sequence ID" value="NZ_CP072386.1"/>
</dbReference>
<comment type="subunit">
    <text evidence="2">Interacts transiently with the RNA polymerase catalytic core formed by RpoA, RpoB, RpoC and RpoZ (2 alpha, 1 beta, 1 beta' and 1 omega subunit) to form the RNA polymerase holoenzyme that can initiate transcription.</text>
</comment>
<dbReference type="InterPro" id="IPR014284">
    <property type="entry name" value="RNA_pol_sigma-70_dom"/>
</dbReference>
<organism evidence="8 9">
    <name type="scientific">Arachnia propionica</name>
    <dbReference type="NCBI Taxonomy" id="1750"/>
    <lineage>
        <taxon>Bacteria</taxon>
        <taxon>Bacillati</taxon>
        <taxon>Actinomycetota</taxon>
        <taxon>Actinomycetes</taxon>
        <taxon>Propionibacteriales</taxon>
        <taxon>Propionibacteriaceae</taxon>
        <taxon>Arachnia</taxon>
    </lineage>
</organism>
<dbReference type="PANTHER" id="PTHR30173:SF43">
    <property type="entry name" value="ECF RNA POLYMERASE SIGMA FACTOR SIGI-RELATED"/>
    <property type="match status" value="1"/>
</dbReference>
<dbReference type="Proteomes" id="UP000273044">
    <property type="component" value="Chromosome"/>
</dbReference>
<dbReference type="Pfam" id="PF08281">
    <property type="entry name" value="Sigma70_r4_2"/>
    <property type="match status" value="1"/>
</dbReference>
<evidence type="ECO:0000313" key="8">
    <source>
        <dbReference type="EMBL" id="VEH71244.1"/>
    </source>
</evidence>
<keyword evidence="5" id="KW-0804">Transcription</keyword>
<dbReference type="SUPFAM" id="SSF88659">
    <property type="entry name" value="Sigma3 and sigma4 domains of RNA polymerase sigma factors"/>
    <property type="match status" value="1"/>
</dbReference>
<dbReference type="NCBIfam" id="TIGR02937">
    <property type="entry name" value="sigma70-ECF"/>
    <property type="match status" value="1"/>
</dbReference>
<dbReference type="Pfam" id="PF04542">
    <property type="entry name" value="Sigma70_r2"/>
    <property type="match status" value="1"/>
</dbReference>
<dbReference type="InterPro" id="IPR007627">
    <property type="entry name" value="RNA_pol_sigma70_r2"/>
</dbReference>
<evidence type="ECO:0000256" key="1">
    <source>
        <dbReference type="ARBA" id="ARBA00010641"/>
    </source>
</evidence>
<dbReference type="InterPro" id="IPR013249">
    <property type="entry name" value="RNA_pol_sigma70_r4_t2"/>
</dbReference>
<dbReference type="GO" id="GO:0016987">
    <property type="term" value="F:sigma factor activity"/>
    <property type="evidence" value="ECO:0007669"/>
    <property type="project" value="UniProtKB-KW"/>
</dbReference>
<dbReference type="GO" id="GO:0006352">
    <property type="term" value="P:DNA-templated transcription initiation"/>
    <property type="evidence" value="ECO:0007669"/>
    <property type="project" value="InterPro"/>
</dbReference>
<evidence type="ECO:0000313" key="9">
    <source>
        <dbReference type="Proteomes" id="UP000273044"/>
    </source>
</evidence>
<evidence type="ECO:0000256" key="3">
    <source>
        <dbReference type="ARBA" id="ARBA00023015"/>
    </source>
</evidence>
<dbReference type="Gene3D" id="3.10.450.50">
    <property type="match status" value="1"/>
</dbReference>
<keyword evidence="4" id="KW-0731">Sigma factor</keyword>
<dbReference type="GO" id="GO:0003677">
    <property type="term" value="F:DNA binding"/>
    <property type="evidence" value="ECO:0007669"/>
    <property type="project" value="InterPro"/>
</dbReference>
<accession>A0A3S4UGQ0</accession>
<dbReference type="GeneID" id="64407989"/>
<dbReference type="InterPro" id="IPR032710">
    <property type="entry name" value="NTF2-like_dom_sf"/>
</dbReference>
<dbReference type="EMBL" id="LR134406">
    <property type="protein sequence ID" value="VEH71244.1"/>
    <property type="molecule type" value="Genomic_DNA"/>
</dbReference>
<dbReference type="InterPro" id="IPR052704">
    <property type="entry name" value="ECF_Sigma-70_Domain"/>
</dbReference>
<feature type="domain" description="RNA polymerase sigma-70 region 2" evidence="6">
    <location>
        <begin position="14"/>
        <end position="74"/>
    </location>
</feature>
<dbReference type="SUPFAM" id="SSF54427">
    <property type="entry name" value="NTF2-like"/>
    <property type="match status" value="1"/>
</dbReference>
<feature type="domain" description="RNA polymerase sigma factor 70 region 4 type 2" evidence="7">
    <location>
        <begin position="104"/>
        <end position="154"/>
    </location>
</feature>
<comment type="similarity">
    <text evidence="1">Belongs to the sigma-70 factor family. ECF subfamily.</text>
</comment>
<sequence>MNSQQKPDVFASQRDHLRALAFRLLGHEADADDVVQEAWLRYDRTDLHEVTNVEAWLTTVVTRLCLDVMRRRRATIPVDALAERPGNELSPEATVELARDVETALEVVVAELSPPQRVALILHDVFGFTFTEIGGILGTSEPAARRQASRARSRIRHRDEVPATDASTTRQLVAAFLAAAQRGDVDGLVAVLHPEVVRTADPQALPAGGPLRITGADRVIVETAALRANALDAHVHDLVGGPVIMVGDPMRPRLILTFTIRDGRIRSYDVIADPQRLSAILKAGKSRGQASREAH</sequence>